<dbReference type="PANTHER" id="PTHR43289:SF6">
    <property type="entry name" value="SERINE_THREONINE-PROTEIN KINASE NEKL-3"/>
    <property type="match status" value="1"/>
</dbReference>
<evidence type="ECO:0000256" key="1">
    <source>
        <dbReference type="ARBA" id="ARBA00012513"/>
    </source>
</evidence>
<organism evidence="8 9">
    <name type="scientific">Nocardia wallacei</name>
    <dbReference type="NCBI Taxonomy" id="480035"/>
    <lineage>
        <taxon>Bacteria</taxon>
        <taxon>Bacillati</taxon>
        <taxon>Actinomycetota</taxon>
        <taxon>Actinomycetes</taxon>
        <taxon>Mycobacteriales</taxon>
        <taxon>Nocardiaceae</taxon>
        <taxon>Nocardia</taxon>
    </lineage>
</organism>
<evidence type="ECO:0000256" key="3">
    <source>
        <dbReference type="ARBA" id="ARBA00022679"/>
    </source>
</evidence>
<proteinExistence type="predicted"/>
<dbReference type="GO" id="GO:0004674">
    <property type="term" value="F:protein serine/threonine kinase activity"/>
    <property type="evidence" value="ECO:0007669"/>
    <property type="project" value="UniProtKB-KW"/>
</dbReference>
<dbReference type="EMBL" id="AP023396">
    <property type="protein sequence ID" value="BCK57790.1"/>
    <property type="molecule type" value="Genomic_DNA"/>
</dbReference>
<accession>A0A7G1KRK3</accession>
<dbReference type="AlphaFoldDB" id="A0A7G1KRK3"/>
<feature type="domain" description="Protein kinase" evidence="7">
    <location>
        <begin position="12"/>
        <end position="259"/>
    </location>
</feature>
<gene>
    <name evidence="8" type="ORF">NWFMUON74_55620</name>
</gene>
<keyword evidence="9" id="KW-1185">Reference proteome</keyword>
<dbReference type="PANTHER" id="PTHR43289">
    <property type="entry name" value="MITOGEN-ACTIVATED PROTEIN KINASE KINASE KINASE 20-RELATED"/>
    <property type="match status" value="1"/>
</dbReference>
<evidence type="ECO:0000256" key="6">
    <source>
        <dbReference type="ARBA" id="ARBA00022840"/>
    </source>
</evidence>
<dbReference type="InterPro" id="IPR008266">
    <property type="entry name" value="Tyr_kinase_AS"/>
</dbReference>
<dbReference type="PROSITE" id="PS50011">
    <property type="entry name" value="PROTEIN_KINASE_DOM"/>
    <property type="match status" value="1"/>
</dbReference>
<dbReference type="RefSeq" id="WP_187684648.1">
    <property type="nucleotide sequence ID" value="NZ_AP023396.1"/>
</dbReference>
<evidence type="ECO:0000313" key="9">
    <source>
        <dbReference type="Proteomes" id="UP000516173"/>
    </source>
</evidence>
<dbReference type="CDD" id="cd14014">
    <property type="entry name" value="STKc_PknB_like"/>
    <property type="match status" value="1"/>
</dbReference>
<dbReference type="KEGG" id="nwl:NWFMUON74_55620"/>
<keyword evidence="4" id="KW-0547">Nucleotide-binding</keyword>
<keyword evidence="5" id="KW-0418">Kinase</keyword>
<keyword evidence="6" id="KW-0067">ATP-binding</keyword>
<dbReference type="InterPro" id="IPR000719">
    <property type="entry name" value="Prot_kinase_dom"/>
</dbReference>
<keyword evidence="2" id="KW-0723">Serine/threonine-protein kinase</keyword>
<protein>
    <recommendedName>
        <fullName evidence="1">non-specific serine/threonine protein kinase</fullName>
        <ecNumber evidence="1">2.7.11.1</ecNumber>
    </recommendedName>
</protein>
<dbReference type="Pfam" id="PF00069">
    <property type="entry name" value="Pkinase"/>
    <property type="match status" value="1"/>
</dbReference>
<dbReference type="GeneID" id="80350000"/>
<evidence type="ECO:0000259" key="7">
    <source>
        <dbReference type="PROSITE" id="PS50011"/>
    </source>
</evidence>
<dbReference type="Gene3D" id="1.10.510.10">
    <property type="entry name" value="Transferase(Phosphotransferase) domain 1"/>
    <property type="match status" value="1"/>
</dbReference>
<reference evidence="8 9" key="1">
    <citation type="submission" date="2020-08" db="EMBL/GenBank/DDBJ databases">
        <title>Genome Sequencing of Nocardia wallacei strain FMUON74 and assembly.</title>
        <authorList>
            <person name="Toyokawa M."/>
            <person name="Uesaka K."/>
        </authorList>
    </citation>
    <scope>NUCLEOTIDE SEQUENCE [LARGE SCALE GENOMIC DNA]</scope>
    <source>
        <strain evidence="8 9">FMUON74</strain>
    </source>
</reference>
<dbReference type="Gene3D" id="3.30.200.20">
    <property type="entry name" value="Phosphorylase Kinase, domain 1"/>
    <property type="match status" value="1"/>
</dbReference>
<evidence type="ECO:0000313" key="8">
    <source>
        <dbReference type="EMBL" id="BCK57790.1"/>
    </source>
</evidence>
<name>A0A7G1KRK3_9NOCA</name>
<sequence>MTSVGDIIAGRYTLLELFLLGGEGMVWRAADEELGRDVVLKCPRPGDAGSAERLRTAARNAARLRHPHIVGVHDILVQDGVYWLVMEYVPGRSLAEIARRERELDASRAAVIGEQIAAALAHCHDNGILHCDVSPENIIVTAAGDALLTDFGSSLDLRDAPTGESPKFDAARGKWQYLAPEIERGAPPGPKADVFALAASLQAVTARRRHPGPLEAVLAQQLRPSPNHRPTAAAAAARYARAERPARGWNRVLLRRTAIAAVEIVAVASFVAAGAMLPVAAADNPVGEPRTADPCALLDPAALAPYGRIDLTTDDANFDTCDLRVRQWGEDFHPDTGHVRLTLSADAPEQTSQIAFTRTGNVTIAAEPPSGTRCVRTLILSAGGNVEITGERKVPDGPDPCALADAVVVGARNTLWHGPIPRRPSPFGANSLARHEACGLVDGSMLARVPGIDAVHPAAGFGDWSCRWDSTIDGHLTLRFDRDTLKTAADGQPLLLAGLPAFRRSDRNDCTVQLEYRRFRGPTGGDRAEVVVIRYAGTPAPPEQRCATVTELATAVANNLTR</sequence>
<dbReference type="EC" id="2.7.11.1" evidence="1"/>
<dbReference type="Proteomes" id="UP000516173">
    <property type="component" value="Chromosome"/>
</dbReference>
<evidence type="ECO:0000256" key="2">
    <source>
        <dbReference type="ARBA" id="ARBA00022527"/>
    </source>
</evidence>
<dbReference type="GO" id="GO:0005524">
    <property type="term" value="F:ATP binding"/>
    <property type="evidence" value="ECO:0007669"/>
    <property type="project" value="UniProtKB-KW"/>
</dbReference>
<dbReference type="SUPFAM" id="SSF56112">
    <property type="entry name" value="Protein kinase-like (PK-like)"/>
    <property type="match status" value="1"/>
</dbReference>
<evidence type="ECO:0000256" key="4">
    <source>
        <dbReference type="ARBA" id="ARBA00022741"/>
    </source>
</evidence>
<evidence type="ECO:0000256" key="5">
    <source>
        <dbReference type="ARBA" id="ARBA00022777"/>
    </source>
</evidence>
<dbReference type="InterPro" id="IPR011009">
    <property type="entry name" value="Kinase-like_dom_sf"/>
</dbReference>
<keyword evidence="3" id="KW-0808">Transferase</keyword>
<dbReference type="PROSITE" id="PS00109">
    <property type="entry name" value="PROTEIN_KINASE_TYR"/>
    <property type="match status" value="1"/>
</dbReference>